<proteinExistence type="predicted"/>
<dbReference type="PANTHER" id="PTHR36439:SF1">
    <property type="entry name" value="DUF1697 DOMAIN-CONTAINING PROTEIN"/>
    <property type="match status" value="1"/>
</dbReference>
<dbReference type="PANTHER" id="PTHR36439">
    <property type="entry name" value="BLL4334 PROTEIN"/>
    <property type="match status" value="1"/>
</dbReference>
<dbReference type="InterPro" id="IPR012545">
    <property type="entry name" value="DUF1697"/>
</dbReference>
<protein>
    <submittedName>
        <fullName evidence="1">DUF1697 domain-containing protein</fullName>
    </submittedName>
</protein>
<accession>A0ABU2YN98</accession>
<sequence length="177" mass="20314">MKTYIVLLRGINVGGHRKVPMTELREILSQAGFVSVKTYIQSGNVILQSSFSEPVKIKNSIQKLIKDHLGFDVPVLVKSRKELQRIFDDCPFPDTKKQQAYFVLLRDTPKQELVTKASEKTYQNDEYVILNDCIYLFASKGFGQSKFNMNFFERNLETSATARNYKTMLKLLSLSSD</sequence>
<evidence type="ECO:0000313" key="1">
    <source>
        <dbReference type="EMBL" id="MDT0558538.1"/>
    </source>
</evidence>
<dbReference type="Proteomes" id="UP001259492">
    <property type="component" value="Unassembled WGS sequence"/>
</dbReference>
<comment type="caution">
    <text evidence="1">The sequence shown here is derived from an EMBL/GenBank/DDBJ whole genome shotgun (WGS) entry which is preliminary data.</text>
</comment>
<name>A0ABU2YN98_9FLAO</name>
<dbReference type="EMBL" id="JAVRIA010000003">
    <property type="protein sequence ID" value="MDT0558538.1"/>
    <property type="molecule type" value="Genomic_DNA"/>
</dbReference>
<organism evidence="1 2">
    <name type="scientific">Microcosmobacter mediterraneus</name>
    <dbReference type="NCBI Taxonomy" id="3075607"/>
    <lineage>
        <taxon>Bacteria</taxon>
        <taxon>Pseudomonadati</taxon>
        <taxon>Bacteroidota</taxon>
        <taxon>Flavobacteriia</taxon>
        <taxon>Flavobacteriales</taxon>
        <taxon>Flavobacteriaceae</taxon>
        <taxon>Microcosmobacter</taxon>
    </lineage>
</organism>
<keyword evidence="2" id="KW-1185">Reference proteome</keyword>
<gene>
    <name evidence="1" type="ORF">RM697_07770</name>
</gene>
<reference evidence="1 2" key="1">
    <citation type="submission" date="2023-09" db="EMBL/GenBank/DDBJ databases">
        <authorList>
            <person name="Rey-Velasco X."/>
        </authorList>
    </citation>
    <scope>NUCLEOTIDE SEQUENCE [LARGE SCALE GENOMIC DNA]</scope>
    <source>
        <strain evidence="1 2">W332</strain>
    </source>
</reference>
<dbReference type="Pfam" id="PF08002">
    <property type="entry name" value="DUF1697"/>
    <property type="match status" value="1"/>
</dbReference>
<evidence type="ECO:0000313" key="2">
    <source>
        <dbReference type="Proteomes" id="UP001259492"/>
    </source>
</evidence>
<dbReference type="PIRSF" id="PIRSF008502">
    <property type="entry name" value="UCP008502"/>
    <property type="match status" value="1"/>
</dbReference>
<dbReference type="Gene3D" id="3.30.70.1280">
    <property type="entry name" value="SP0830-like domains"/>
    <property type="match status" value="1"/>
</dbReference>
<dbReference type="SUPFAM" id="SSF160379">
    <property type="entry name" value="SP0830-like"/>
    <property type="match status" value="1"/>
</dbReference>
<dbReference type="RefSeq" id="WP_311427300.1">
    <property type="nucleotide sequence ID" value="NZ_JAVRIA010000003.1"/>
</dbReference>